<comment type="caution">
    <text evidence="1">The sequence shown here is derived from an EMBL/GenBank/DDBJ whole genome shotgun (WGS) entry which is preliminary data.</text>
</comment>
<accession>A0ABV8PXD4</accession>
<gene>
    <name evidence="1" type="ORF">ACFOW1_05455</name>
</gene>
<reference evidence="2" key="1">
    <citation type="journal article" date="2019" name="Int. J. Syst. Evol. Microbiol.">
        <title>The Global Catalogue of Microorganisms (GCM) 10K type strain sequencing project: providing services to taxonomists for standard genome sequencing and annotation.</title>
        <authorList>
            <consortium name="The Broad Institute Genomics Platform"/>
            <consortium name="The Broad Institute Genome Sequencing Center for Infectious Disease"/>
            <person name="Wu L."/>
            <person name="Ma J."/>
        </authorList>
    </citation>
    <scope>NUCLEOTIDE SEQUENCE [LARGE SCALE GENOMIC DNA]</scope>
    <source>
        <strain evidence="2">CECT 8010</strain>
    </source>
</reference>
<name>A0ABV8PXD4_9BACT</name>
<dbReference type="RefSeq" id="WP_379012729.1">
    <property type="nucleotide sequence ID" value="NZ_JBHSDC010000003.1"/>
</dbReference>
<dbReference type="EMBL" id="JBHSDC010000003">
    <property type="protein sequence ID" value="MFC4231326.1"/>
    <property type="molecule type" value="Genomic_DNA"/>
</dbReference>
<evidence type="ECO:0000313" key="2">
    <source>
        <dbReference type="Proteomes" id="UP001595906"/>
    </source>
</evidence>
<protein>
    <submittedName>
        <fullName evidence="1">Uncharacterized protein</fullName>
    </submittedName>
</protein>
<evidence type="ECO:0000313" key="1">
    <source>
        <dbReference type="EMBL" id="MFC4231326.1"/>
    </source>
</evidence>
<dbReference type="NCBIfam" id="NF047658">
    <property type="entry name" value="HYC_CC_PP"/>
    <property type="match status" value="1"/>
</dbReference>
<organism evidence="1 2">
    <name type="scientific">Parasediminibacterium paludis</name>
    <dbReference type="NCBI Taxonomy" id="908966"/>
    <lineage>
        <taxon>Bacteria</taxon>
        <taxon>Pseudomonadati</taxon>
        <taxon>Bacteroidota</taxon>
        <taxon>Chitinophagia</taxon>
        <taxon>Chitinophagales</taxon>
        <taxon>Chitinophagaceae</taxon>
        <taxon>Parasediminibacterium</taxon>
    </lineage>
</organism>
<dbReference type="InterPro" id="IPR058060">
    <property type="entry name" value="HYC_CC_PP"/>
</dbReference>
<proteinExistence type="predicted"/>
<keyword evidence="2" id="KW-1185">Reference proteome</keyword>
<dbReference type="InterPro" id="IPR058512">
    <property type="entry name" value="DUF8199"/>
</dbReference>
<dbReference type="Proteomes" id="UP001595906">
    <property type="component" value="Unassembled WGS sequence"/>
</dbReference>
<sequence>MKRLLTFIIAIIYFCISSGFVMNVHYCMGKVSKVNIEITPSNMCGCGKKETKGCCKTESKLYKLTDNHQASQADVCIISPYHIIPNSYIDTYHAVALNTTKVTYSTHAPPILSSQPIYILNCVFLI</sequence>
<dbReference type="Pfam" id="PF26622">
    <property type="entry name" value="DUF8199"/>
    <property type="match status" value="1"/>
</dbReference>